<dbReference type="AlphaFoldDB" id="A0A935MRB1"/>
<sequence>MISRFPTSCGSYGLGGEANDHTAILEYVEPGASATDDKRPVFQQMITEAMRKPAAFEVIVVHSFSRFFRDMIEFGVYEKRLKRNGVKLISITQQTSDDSAGEMARRLFSLFDEYQSKETAKHTSRAM</sequence>
<reference evidence="2 3" key="1">
    <citation type="submission" date="2020-10" db="EMBL/GenBank/DDBJ databases">
        <title>Connecting structure to function with the recovery of over 1000 high-quality activated sludge metagenome-assembled genomes encoding full-length rRNA genes using long-read sequencing.</title>
        <authorList>
            <person name="Singleton C.M."/>
            <person name="Petriglieri F."/>
            <person name="Kristensen J.M."/>
            <person name="Kirkegaard R.H."/>
            <person name="Michaelsen T.Y."/>
            <person name="Andersen M.H."/>
            <person name="Karst S.M."/>
            <person name="Dueholm M.S."/>
            <person name="Nielsen P.H."/>
            <person name="Albertsen M."/>
        </authorList>
    </citation>
    <scope>NUCLEOTIDE SEQUENCE [LARGE SCALE GENOMIC DNA]</scope>
    <source>
        <strain evidence="2">EsbW_18-Q3-R4-48_BATAC.463</strain>
    </source>
</reference>
<dbReference type="InterPro" id="IPR006119">
    <property type="entry name" value="Resolv_N"/>
</dbReference>
<proteinExistence type="predicted"/>
<dbReference type="PANTHER" id="PTHR30461:SF23">
    <property type="entry name" value="DNA RECOMBINASE-RELATED"/>
    <property type="match status" value="1"/>
</dbReference>
<dbReference type="SMART" id="SM00857">
    <property type="entry name" value="Resolvase"/>
    <property type="match status" value="1"/>
</dbReference>
<dbReference type="EMBL" id="JADJMS010000024">
    <property type="protein sequence ID" value="MBK7415773.1"/>
    <property type="molecule type" value="Genomic_DNA"/>
</dbReference>
<dbReference type="GO" id="GO:0003677">
    <property type="term" value="F:DNA binding"/>
    <property type="evidence" value="ECO:0007669"/>
    <property type="project" value="InterPro"/>
</dbReference>
<evidence type="ECO:0000313" key="3">
    <source>
        <dbReference type="Proteomes" id="UP000739411"/>
    </source>
</evidence>
<dbReference type="Gene3D" id="3.40.50.1390">
    <property type="entry name" value="Resolvase, N-terminal catalytic domain"/>
    <property type="match status" value="1"/>
</dbReference>
<dbReference type="PANTHER" id="PTHR30461">
    <property type="entry name" value="DNA-INVERTASE FROM LAMBDOID PROPHAGE"/>
    <property type="match status" value="1"/>
</dbReference>
<gene>
    <name evidence="2" type="ORF">IPJ38_12290</name>
</gene>
<dbReference type="SUPFAM" id="SSF53041">
    <property type="entry name" value="Resolvase-like"/>
    <property type="match status" value="1"/>
</dbReference>
<accession>A0A935MRB1</accession>
<dbReference type="Proteomes" id="UP000739411">
    <property type="component" value="Unassembled WGS sequence"/>
</dbReference>
<dbReference type="GO" id="GO:0000150">
    <property type="term" value="F:DNA strand exchange activity"/>
    <property type="evidence" value="ECO:0007669"/>
    <property type="project" value="InterPro"/>
</dbReference>
<dbReference type="Pfam" id="PF00239">
    <property type="entry name" value="Resolvase"/>
    <property type="match status" value="1"/>
</dbReference>
<evidence type="ECO:0000259" key="1">
    <source>
        <dbReference type="SMART" id="SM00857"/>
    </source>
</evidence>
<evidence type="ECO:0000313" key="2">
    <source>
        <dbReference type="EMBL" id="MBK7415773.1"/>
    </source>
</evidence>
<protein>
    <submittedName>
        <fullName evidence="2">Recombinase family protein</fullName>
    </submittedName>
</protein>
<organism evidence="2 3">
    <name type="scientific">Candidatus Dechloromonas phosphorivorans</name>
    <dbReference type="NCBI Taxonomy" id="2899244"/>
    <lineage>
        <taxon>Bacteria</taxon>
        <taxon>Pseudomonadati</taxon>
        <taxon>Pseudomonadota</taxon>
        <taxon>Betaproteobacteria</taxon>
        <taxon>Rhodocyclales</taxon>
        <taxon>Azonexaceae</taxon>
        <taxon>Dechloromonas</taxon>
    </lineage>
</organism>
<comment type="caution">
    <text evidence="2">The sequence shown here is derived from an EMBL/GenBank/DDBJ whole genome shotgun (WGS) entry which is preliminary data.</text>
</comment>
<dbReference type="InterPro" id="IPR050639">
    <property type="entry name" value="SSR_resolvase"/>
</dbReference>
<name>A0A935MRB1_9RHOO</name>
<dbReference type="CDD" id="cd00338">
    <property type="entry name" value="Ser_Recombinase"/>
    <property type="match status" value="1"/>
</dbReference>
<dbReference type="InterPro" id="IPR036162">
    <property type="entry name" value="Resolvase-like_N_sf"/>
</dbReference>
<feature type="domain" description="Resolvase/invertase-type recombinase catalytic" evidence="1">
    <location>
        <begin position="3"/>
        <end position="127"/>
    </location>
</feature>